<keyword evidence="2" id="KW-1185">Reference proteome</keyword>
<dbReference type="InterPro" id="IPR021508">
    <property type="entry name" value="Gp17-like"/>
</dbReference>
<dbReference type="AlphaFoldDB" id="A0A1M6F028"/>
<dbReference type="Pfam" id="PF11367">
    <property type="entry name" value="Tail_completion_gp17"/>
    <property type="match status" value="1"/>
</dbReference>
<accession>A0A1M6F028</accession>
<evidence type="ECO:0008006" key="3">
    <source>
        <dbReference type="Google" id="ProtNLM"/>
    </source>
</evidence>
<dbReference type="InterPro" id="IPR053745">
    <property type="entry name" value="Viral_Tail_Comp_sf"/>
</dbReference>
<proteinExistence type="predicted"/>
<evidence type="ECO:0000313" key="1">
    <source>
        <dbReference type="EMBL" id="SHI91001.1"/>
    </source>
</evidence>
<protein>
    <recommendedName>
        <fullName evidence="3">DUF3168 domain-containing protein</fullName>
    </recommendedName>
</protein>
<reference evidence="1 2" key="1">
    <citation type="submission" date="2016-11" db="EMBL/GenBank/DDBJ databases">
        <authorList>
            <person name="Jaros S."/>
            <person name="Januszkiewicz K."/>
            <person name="Wedrychowicz H."/>
        </authorList>
    </citation>
    <scope>NUCLEOTIDE SEQUENCE [LARGE SCALE GENOMIC DNA]</scope>
    <source>
        <strain evidence="1 2">DSM 100565</strain>
    </source>
</reference>
<dbReference type="Gene3D" id="3.30.2000.30">
    <property type="match status" value="1"/>
</dbReference>
<gene>
    <name evidence="1" type="ORF">SAMN05444417_2274</name>
</gene>
<organism evidence="1 2">
    <name type="scientific">Wenxinia saemankumensis</name>
    <dbReference type="NCBI Taxonomy" id="1447782"/>
    <lineage>
        <taxon>Bacteria</taxon>
        <taxon>Pseudomonadati</taxon>
        <taxon>Pseudomonadota</taxon>
        <taxon>Alphaproteobacteria</taxon>
        <taxon>Rhodobacterales</taxon>
        <taxon>Roseobacteraceae</taxon>
        <taxon>Wenxinia</taxon>
    </lineage>
</organism>
<name>A0A1M6F028_9RHOB</name>
<dbReference type="Proteomes" id="UP000184292">
    <property type="component" value="Unassembled WGS sequence"/>
</dbReference>
<dbReference type="EMBL" id="FQYO01000003">
    <property type="protein sequence ID" value="SHI91001.1"/>
    <property type="molecule type" value="Genomic_DNA"/>
</dbReference>
<sequence>MRSVAESPEVELQKALVAVLRADAAVAALVGVRIYDEPPQTPVRPFIRIGNIEGAPVRTDGIETAALITFSVEGHSRPLAGRVEAARVVAAAIAALDEREADLAVAGHRLVRLQFITTATIRDSDGQSYQSNAAFEALLDRAP</sequence>
<evidence type="ECO:0000313" key="2">
    <source>
        <dbReference type="Proteomes" id="UP000184292"/>
    </source>
</evidence>
<dbReference type="STRING" id="1447782.SAMN05444417_2274"/>